<evidence type="ECO:0000313" key="2">
    <source>
        <dbReference type="Proteomes" id="UP001060085"/>
    </source>
</evidence>
<keyword evidence="2" id="KW-1185">Reference proteome</keyword>
<reference evidence="2" key="1">
    <citation type="journal article" date="2023" name="Nat. Plants">
        <title>Single-cell RNA sequencing provides a high-resolution roadmap for understanding the multicellular compartmentation of specialized metabolism.</title>
        <authorList>
            <person name="Sun S."/>
            <person name="Shen X."/>
            <person name="Li Y."/>
            <person name="Li Y."/>
            <person name="Wang S."/>
            <person name="Li R."/>
            <person name="Zhang H."/>
            <person name="Shen G."/>
            <person name="Guo B."/>
            <person name="Wei J."/>
            <person name="Xu J."/>
            <person name="St-Pierre B."/>
            <person name="Chen S."/>
            <person name="Sun C."/>
        </authorList>
    </citation>
    <scope>NUCLEOTIDE SEQUENCE [LARGE SCALE GENOMIC DNA]</scope>
</reference>
<gene>
    <name evidence="1" type="ORF">M9H77_20080</name>
</gene>
<dbReference type="EMBL" id="CM044705">
    <property type="protein sequence ID" value="KAI5660757.1"/>
    <property type="molecule type" value="Genomic_DNA"/>
</dbReference>
<name>A0ACC0AJY9_CATRO</name>
<organism evidence="1 2">
    <name type="scientific">Catharanthus roseus</name>
    <name type="common">Madagascar periwinkle</name>
    <name type="synonym">Vinca rosea</name>
    <dbReference type="NCBI Taxonomy" id="4058"/>
    <lineage>
        <taxon>Eukaryota</taxon>
        <taxon>Viridiplantae</taxon>
        <taxon>Streptophyta</taxon>
        <taxon>Embryophyta</taxon>
        <taxon>Tracheophyta</taxon>
        <taxon>Spermatophyta</taxon>
        <taxon>Magnoliopsida</taxon>
        <taxon>eudicotyledons</taxon>
        <taxon>Gunneridae</taxon>
        <taxon>Pentapetalae</taxon>
        <taxon>asterids</taxon>
        <taxon>lamiids</taxon>
        <taxon>Gentianales</taxon>
        <taxon>Apocynaceae</taxon>
        <taxon>Rauvolfioideae</taxon>
        <taxon>Vinceae</taxon>
        <taxon>Catharanthinae</taxon>
        <taxon>Catharanthus</taxon>
    </lineage>
</organism>
<proteinExistence type="predicted"/>
<dbReference type="Proteomes" id="UP001060085">
    <property type="component" value="Linkage Group LG05"/>
</dbReference>
<evidence type="ECO:0000313" key="1">
    <source>
        <dbReference type="EMBL" id="KAI5660757.1"/>
    </source>
</evidence>
<comment type="caution">
    <text evidence="1">The sequence shown here is derived from an EMBL/GenBank/DDBJ whole genome shotgun (WGS) entry which is preliminary data.</text>
</comment>
<protein>
    <submittedName>
        <fullName evidence="1">Uncharacterized protein</fullName>
    </submittedName>
</protein>
<accession>A0ACC0AJY9</accession>
<sequence>MQSDNQILNTNYTVEIFTIASPFFFSPAKSTSTPKHLDELKVGIPVVNRRSPATFQLCPQQFKYITCRRDSSDCFLLSSPFPLPRKPPTSDPNILANGRRSVPSPEESLKAGSPFVTLIGVAVHDGDAGSHPYPVQKE</sequence>